<keyword evidence="4" id="KW-1185">Reference proteome</keyword>
<dbReference type="AlphaFoldDB" id="A0AAD9SR04"/>
<feature type="transmembrane region" description="Helical" evidence="2">
    <location>
        <begin position="608"/>
        <end position="626"/>
    </location>
</feature>
<dbReference type="EMBL" id="JAUJFL010000001">
    <property type="protein sequence ID" value="KAK2615743.1"/>
    <property type="molecule type" value="Genomic_DNA"/>
</dbReference>
<evidence type="ECO:0000313" key="4">
    <source>
        <dbReference type="Proteomes" id="UP001265746"/>
    </source>
</evidence>
<proteinExistence type="predicted"/>
<name>A0AAD9SR04_PHOAM</name>
<dbReference type="Proteomes" id="UP001265746">
    <property type="component" value="Unassembled WGS sequence"/>
</dbReference>
<evidence type="ECO:0000256" key="1">
    <source>
        <dbReference type="SAM" id="MobiDB-lite"/>
    </source>
</evidence>
<feature type="transmembrane region" description="Helical" evidence="2">
    <location>
        <begin position="484"/>
        <end position="510"/>
    </location>
</feature>
<evidence type="ECO:0008006" key="5">
    <source>
        <dbReference type="Google" id="ProtNLM"/>
    </source>
</evidence>
<evidence type="ECO:0000256" key="2">
    <source>
        <dbReference type="SAM" id="Phobius"/>
    </source>
</evidence>
<feature type="transmembrane region" description="Helical" evidence="2">
    <location>
        <begin position="170"/>
        <end position="190"/>
    </location>
</feature>
<feature type="transmembrane region" description="Helical" evidence="2">
    <location>
        <begin position="234"/>
        <end position="258"/>
    </location>
</feature>
<feature type="transmembrane region" description="Helical" evidence="2">
    <location>
        <begin position="28"/>
        <end position="49"/>
    </location>
</feature>
<dbReference type="PANTHER" id="PTHR37577">
    <property type="entry name" value="INTEGRAL MEMBRANE PROTEIN"/>
    <property type="match status" value="1"/>
</dbReference>
<feature type="transmembrane region" description="Helical" evidence="2">
    <location>
        <begin position="522"/>
        <end position="542"/>
    </location>
</feature>
<organism evidence="3 4">
    <name type="scientific">Phomopsis amygdali</name>
    <name type="common">Fusicoccum amygdali</name>
    <dbReference type="NCBI Taxonomy" id="1214568"/>
    <lineage>
        <taxon>Eukaryota</taxon>
        <taxon>Fungi</taxon>
        <taxon>Dikarya</taxon>
        <taxon>Ascomycota</taxon>
        <taxon>Pezizomycotina</taxon>
        <taxon>Sordariomycetes</taxon>
        <taxon>Sordariomycetidae</taxon>
        <taxon>Diaporthales</taxon>
        <taxon>Diaporthaceae</taxon>
        <taxon>Diaporthe</taxon>
    </lineage>
</organism>
<feature type="region of interest" description="Disordered" evidence="1">
    <location>
        <begin position="408"/>
        <end position="429"/>
    </location>
</feature>
<dbReference type="InterPro" id="IPR053018">
    <property type="entry name" value="Elsinochrome_Biosynth-Asso"/>
</dbReference>
<feature type="transmembrane region" description="Helical" evidence="2">
    <location>
        <begin position="311"/>
        <end position="341"/>
    </location>
</feature>
<feature type="compositionally biased region" description="Polar residues" evidence="1">
    <location>
        <begin position="410"/>
        <end position="419"/>
    </location>
</feature>
<evidence type="ECO:0000313" key="3">
    <source>
        <dbReference type="EMBL" id="KAK2615743.1"/>
    </source>
</evidence>
<comment type="caution">
    <text evidence="3">The sequence shown here is derived from an EMBL/GenBank/DDBJ whole genome shotgun (WGS) entry which is preliminary data.</text>
</comment>
<keyword evidence="2" id="KW-0812">Transmembrane</keyword>
<feature type="transmembrane region" description="Helical" evidence="2">
    <location>
        <begin position="139"/>
        <end position="158"/>
    </location>
</feature>
<feature type="transmembrane region" description="Helical" evidence="2">
    <location>
        <begin position="383"/>
        <end position="402"/>
    </location>
</feature>
<keyword evidence="2" id="KW-0472">Membrane</keyword>
<protein>
    <recommendedName>
        <fullName evidence="5">Transmembrane protein</fullName>
    </recommendedName>
</protein>
<feature type="transmembrane region" description="Helical" evidence="2">
    <location>
        <begin position="108"/>
        <end position="127"/>
    </location>
</feature>
<reference evidence="3" key="1">
    <citation type="submission" date="2023-06" db="EMBL/GenBank/DDBJ databases">
        <authorList>
            <person name="Noh H."/>
        </authorList>
    </citation>
    <scope>NUCLEOTIDE SEQUENCE</scope>
    <source>
        <strain evidence="3">DUCC20226</strain>
    </source>
</reference>
<accession>A0AAD9SR04</accession>
<sequence>MSSEWLSACEVSCGDYPVGIDDLAGTGVIFGFVGGAFIAIAFMVLYYFWAYDPAICHAAPVNPVDDWVLRSTRGWGRKRLPRLAFCLERNQYRLNEALGEGNLNMCDLQILTGLGILLAGFVSLPVLKGAHWQMVCYLAWFATVTHLSGLSIMSKHLYGCSWERKSRTILMGILLIVLVVAMVPMAAITISEDDGGEDLILTWNCNATCFFSPQFMANNLHSVYLGLQWGDTDMLIQTAAQFGSAILAIALMCFSFVVRLGRINPKLLSTTKSRRASLSSSTQTVLRRMANKHFTRAWQEVMWRELVARPFLCVFLLLRTWLLLWSSMFFEILWVCFLALYGLSRILQVSTEFYTVEGALNPDPDYLVHGYHTPQGDYRGGTWSFGQILPVFLLIAPVVGFLRSIAPSDSKLQPSSNPEASPLGMGKDMPHSPGVFNTLTRKRSSGSMIDADADADALPQGSLRCLRYLEKSTFGASQLAKNTFVFTTLLVIALMAWFLAVLFLDIGVSYSLSTIISTLPGAVLVGAPLAGFLQLFLATGIFDTTLKSSRRRSAYYWAAQVFVDGLLATSIGVGSKQSKALDKAFWPPDKYDKPTNTDELVMFLSPNLYIIFLMTCITMLAMLIATGTHLCTLKSRHAPQDSDQASSLVEDSPEI</sequence>
<keyword evidence="2" id="KW-1133">Transmembrane helix</keyword>
<gene>
    <name evidence="3" type="ORF">N8I77_002475</name>
</gene>
<dbReference type="PANTHER" id="PTHR37577:SF1">
    <property type="entry name" value="INTEGRAL MEMBRANE PROTEIN"/>
    <property type="match status" value="1"/>
</dbReference>
<feature type="transmembrane region" description="Helical" evidence="2">
    <location>
        <begin position="554"/>
        <end position="573"/>
    </location>
</feature>